<proteinExistence type="inferred from homology"/>
<evidence type="ECO:0000259" key="8">
    <source>
        <dbReference type="Pfam" id="PF07499"/>
    </source>
</evidence>
<dbReference type="eggNOG" id="COG0632">
    <property type="taxonomic scope" value="Bacteria"/>
</dbReference>
<dbReference type="GO" id="GO:0009378">
    <property type="term" value="F:four-way junction helicase activity"/>
    <property type="evidence" value="ECO:0007669"/>
    <property type="project" value="InterPro"/>
</dbReference>
<dbReference type="Pfam" id="PF07499">
    <property type="entry name" value="RuvA_C"/>
    <property type="match status" value="1"/>
</dbReference>
<evidence type="ECO:0000256" key="2">
    <source>
        <dbReference type="ARBA" id="ARBA00022763"/>
    </source>
</evidence>
<dbReference type="InterPro" id="IPR010994">
    <property type="entry name" value="RuvA_2-like"/>
</dbReference>
<evidence type="ECO:0000256" key="6">
    <source>
        <dbReference type="HAMAP-Rule" id="MF_00031"/>
    </source>
</evidence>
<dbReference type="RefSeq" id="WP_199286283.1">
    <property type="nucleotide sequence ID" value="NZ_AWFG01000030.1"/>
</dbReference>
<protein>
    <recommendedName>
        <fullName evidence="6">Holliday junction branch migration complex subunit RuvA</fullName>
    </recommendedName>
</protein>
<comment type="domain">
    <text evidence="6">Has three domains with a flexible linker between the domains II and III and assumes an 'L' shape. Domain III is highly mobile and contacts RuvB.</text>
</comment>
<keyword evidence="10" id="KW-1185">Reference proteome</keyword>
<comment type="function">
    <text evidence="6">The RuvA-RuvB-RuvC complex processes Holliday junction (HJ) DNA during genetic recombination and DNA repair, while the RuvA-RuvB complex plays an important role in the rescue of blocked DNA replication forks via replication fork reversal (RFR). RuvA specifically binds to HJ cruciform DNA, conferring on it an open structure. The RuvB hexamer acts as an ATP-dependent pump, pulling dsDNA into and through the RuvAB complex. HJ branch migration allows RuvC to scan DNA until it finds its consensus sequence, where it cleaves and resolves the cruciform DNA.</text>
</comment>
<dbReference type="GO" id="GO:0009379">
    <property type="term" value="C:Holliday junction helicase complex"/>
    <property type="evidence" value="ECO:0007669"/>
    <property type="project" value="InterPro"/>
</dbReference>
<organism evidence="9 10">
    <name type="scientific">Hyphomonas chukchiensis</name>
    <dbReference type="NCBI Taxonomy" id="1280947"/>
    <lineage>
        <taxon>Bacteria</taxon>
        <taxon>Pseudomonadati</taxon>
        <taxon>Pseudomonadota</taxon>
        <taxon>Alphaproteobacteria</taxon>
        <taxon>Hyphomonadales</taxon>
        <taxon>Hyphomonadaceae</taxon>
        <taxon>Hyphomonas</taxon>
    </lineage>
</organism>
<comment type="subcellular location">
    <subcellularLocation>
        <location evidence="6">Cytoplasm</location>
    </subcellularLocation>
</comment>
<dbReference type="HAMAP" id="MF_00031">
    <property type="entry name" value="DNA_HJ_migration_RuvA"/>
    <property type="match status" value="1"/>
</dbReference>
<dbReference type="Pfam" id="PF01330">
    <property type="entry name" value="RuvA_N"/>
    <property type="match status" value="1"/>
</dbReference>
<dbReference type="PATRIC" id="fig|1280947.3.peg.2211"/>
<comment type="caution">
    <text evidence="9">The sequence shown here is derived from an EMBL/GenBank/DDBJ whole genome shotgun (WGS) entry which is preliminary data.</text>
</comment>
<evidence type="ECO:0000313" key="9">
    <source>
        <dbReference type="EMBL" id="KCZ57559.1"/>
    </source>
</evidence>
<keyword evidence="1 6" id="KW-0963">Cytoplasm</keyword>
<keyword evidence="3 6" id="KW-0238">DNA-binding</keyword>
<dbReference type="Gene3D" id="1.10.150.20">
    <property type="entry name" value="5' to 3' exonuclease, C-terminal subdomain"/>
    <property type="match status" value="1"/>
</dbReference>
<dbReference type="SUPFAM" id="SSF46929">
    <property type="entry name" value="DNA helicase RuvA subunit, C-terminal domain"/>
    <property type="match status" value="1"/>
</dbReference>
<dbReference type="EMBL" id="AWFG01000030">
    <property type="protein sequence ID" value="KCZ57559.1"/>
    <property type="molecule type" value="Genomic_DNA"/>
</dbReference>
<comment type="caution">
    <text evidence="6">Lacks conserved residue(s) required for the propagation of feature annotation.</text>
</comment>
<dbReference type="InterPro" id="IPR036267">
    <property type="entry name" value="RuvA_C_sf"/>
</dbReference>
<dbReference type="AlphaFoldDB" id="A0A062ULU9"/>
<evidence type="ECO:0000259" key="7">
    <source>
        <dbReference type="Pfam" id="PF01330"/>
    </source>
</evidence>
<evidence type="ECO:0000313" key="10">
    <source>
        <dbReference type="Proteomes" id="UP000027190"/>
    </source>
</evidence>
<reference evidence="9 10" key="1">
    <citation type="journal article" date="2014" name="Antonie Van Leeuwenhoek">
        <title>Hyphomonas beringensis sp. nov. and Hyphomonas chukchiensis sp. nov., isolated from surface seawater of the Bering Sea and Chukchi Sea.</title>
        <authorList>
            <person name="Li C."/>
            <person name="Lai Q."/>
            <person name="Li G."/>
            <person name="Dong C."/>
            <person name="Wang J."/>
            <person name="Liao Y."/>
            <person name="Shao Z."/>
        </authorList>
    </citation>
    <scope>NUCLEOTIDE SEQUENCE [LARGE SCALE GENOMIC DNA]</scope>
    <source>
        <strain evidence="9 10">BH-BN04-4</strain>
    </source>
</reference>
<dbReference type="GO" id="GO:0000400">
    <property type="term" value="F:four-way junction DNA binding"/>
    <property type="evidence" value="ECO:0007669"/>
    <property type="project" value="UniProtKB-UniRule"/>
</dbReference>
<keyword evidence="4 6" id="KW-0233">DNA recombination</keyword>
<dbReference type="SUPFAM" id="SSF47781">
    <property type="entry name" value="RuvA domain 2-like"/>
    <property type="match status" value="1"/>
</dbReference>
<dbReference type="GO" id="GO:0006310">
    <property type="term" value="P:DNA recombination"/>
    <property type="evidence" value="ECO:0007669"/>
    <property type="project" value="UniProtKB-UniRule"/>
</dbReference>
<dbReference type="GO" id="GO:0005524">
    <property type="term" value="F:ATP binding"/>
    <property type="evidence" value="ECO:0007669"/>
    <property type="project" value="InterPro"/>
</dbReference>
<dbReference type="InterPro" id="IPR011114">
    <property type="entry name" value="RuvA_C"/>
</dbReference>
<keyword evidence="2 6" id="KW-0227">DNA damage</keyword>
<keyword evidence="5 6" id="KW-0234">DNA repair</keyword>
<dbReference type="Proteomes" id="UP000027190">
    <property type="component" value="Unassembled WGS sequence"/>
</dbReference>
<evidence type="ECO:0000256" key="3">
    <source>
        <dbReference type="ARBA" id="ARBA00023125"/>
    </source>
</evidence>
<dbReference type="CDD" id="cd14332">
    <property type="entry name" value="UBA_RuvA_C"/>
    <property type="match status" value="1"/>
</dbReference>
<dbReference type="Gene3D" id="1.10.8.10">
    <property type="entry name" value="DNA helicase RuvA subunit, C-terminal domain"/>
    <property type="match status" value="1"/>
</dbReference>
<dbReference type="GO" id="GO:0005737">
    <property type="term" value="C:cytoplasm"/>
    <property type="evidence" value="ECO:0007669"/>
    <property type="project" value="UniProtKB-SubCell"/>
</dbReference>
<gene>
    <name evidence="6" type="primary">ruvA</name>
    <name evidence="9" type="ORF">HY30_05130</name>
</gene>
<dbReference type="InterPro" id="IPR000085">
    <property type="entry name" value="RuvA"/>
</dbReference>
<dbReference type="InterPro" id="IPR012340">
    <property type="entry name" value="NA-bd_OB-fold"/>
</dbReference>
<name>A0A062ULU9_9PROT</name>
<evidence type="ECO:0000256" key="5">
    <source>
        <dbReference type="ARBA" id="ARBA00023204"/>
    </source>
</evidence>
<evidence type="ECO:0000256" key="1">
    <source>
        <dbReference type="ARBA" id="ARBA00022490"/>
    </source>
</evidence>
<dbReference type="GO" id="GO:0048476">
    <property type="term" value="C:Holliday junction resolvase complex"/>
    <property type="evidence" value="ECO:0007669"/>
    <property type="project" value="UniProtKB-UniRule"/>
</dbReference>
<evidence type="ECO:0000256" key="4">
    <source>
        <dbReference type="ARBA" id="ARBA00023172"/>
    </source>
</evidence>
<dbReference type="GO" id="GO:0006281">
    <property type="term" value="P:DNA repair"/>
    <property type="evidence" value="ECO:0007669"/>
    <property type="project" value="UniProtKB-UniRule"/>
</dbReference>
<feature type="domain" description="Holliday junction DNA helicase RuvA C-terminal" evidence="8">
    <location>
        <begin position="161"/>
        <end position="207"/>
    </location>
</feature>
<feature type="region of interest" description="Domain III" evidence="6">
    <location>
        <begin position="157"/>
        <end position="208"/>
    </location>
</feature>
<comment type="similarity">
    <text evidence="6">Belongs to the RuvA family.</text>
</comment>
<dbReference type="InterPro" id="IPR013849">
    <property type="entry name" value="DNA_helicase_Holl-junc_RuvA_I"/>
</dbReference>
<feature type="domain" description="DNA helicase Holliday junction RuvA type" evidence="7">
    <location>
        <begin position="3"/>
        <end position="61"/>
    </location>
</feature>
<accession>A0A062ULU9</accession>
<dbReference type="SUPFAM" id="SSF50249">
    <property type="entry name" value="Nucleic acid-binding proteins"/>
    <property type="match status" value="1"/>
</dbReference>
<dbReference type="STRING" id="1280947.HY30_05130"/>
<dbReference type="Pfam" id="PF14520">
    <property type="entry name" value="HHH_5"/>
    <property type="match status" value="1"/>
</dbReference>
<sequence>MIIGRLTGTIAAMGLDHVLIDVNGVGYVCQAGTRLLARVHAGETAVLHVETKVTEAAITLYAFGTDEERAWFVRLQDVHGVAGKAAMAILDALTPAELMDAIALGDARVLERAKGVGKKLAERIVLDLSGKAPPMGRFGRFDAASAAGMATAPAAAATTGPRSEAISALVNLGYTQGDAARAVAAAASTTDDKEVGPLVKAALKELSR</sequence>
<dbReference type="NCBIfam" id="TIGR00084">
    <property type="entry name" value="ruvA"/>
    <property type="match status" value="1"/>
</dbReference>
<dbReference type="Gene3D" id="2.40.50.140">
    <property type="entry name" value="Nucleic acid-binding proteins"/>
    <property type="match status" value="1"/>
</dbReference>
<comment type="subunit">
    <text evidence="6">Homotetramer. Forms an RuvA(8)-RuvB(12)-Holliday junction (HJ) complex. HJ DNA is sandwiched between 2 RuvA tetramers; dsDNA enters through RuvA and exits via RuvB. An RuvB hexamer assembles on each DNA strand where it exits the tetramer. Each RuvB hexamer is contacted by two RuvA subunits (via domain III) on 2 adjacent RuvB subunits; this complex drives branch migration. In the full resolvosome a probable DNA-RuvA(4)-RuvB(12)-RuvC(2) complex forms which resolves the HJ.</text>
</comment>